<evidence type="ECO:0000313" key="5">
    <source>
        <dbReference type="EMBL" id="GLS92396.1"/>
    </source>
</evidence>
<comment type="similarity">
    <text evidence="1">Belongs to the FAH family.</text>
</comment>
<evidence type="ECO:0000256" key="1">
    <source>
        <dbReference type="ARBA" id="ARBA00010211"/>
    </source>
</evidence>
<evidence type="ECO:0000313" key="6">
    <source>
        <dbReference type="Proteomes" id="UP001157353"/>
    </source>
</evidence>
<dbReference type="PANTHER" id="PTHR42796:SF4">
    <property type="entry name" value="FUMARYLACETOACETATE HYDROLASE DOMAIN-CONTAINING PROTEIN 2A"/>
    <property type="match status" value="1"/>
</dbReference>
<dbReference type="InterPro" id="IPR051121">
    <property type="entry name" value="FAH"/>
</dbReference>
<evidence type="ECO:0000259" key="3">
    <source>
        <dbReference type="Pfam" id="PF01557"/>
    </source>
</evidence>
<evidence type="ECO:0008006" key="7">
    <source>
        <dbReference type="Google" id="ProtNLM"/>
    </source>
</evidence>
<dbReference type="InterPro" id="IPR011234">
    <property type="entry name" value="Fumarylacetoacetase-like_C"/>
</dbReference>
<dbReference type="Gene3D" id="3.90.850.10">
    <property type="entry name" value="Fumarylacetoacetase-like, C-terminal domain"/>
    <property type="match status" value="1"/>
</dbReference>
<accession>A0ABQ6E4T3</accession>
<dbReference type="InterPro" id="IPR036663">
    <property type="entry name" value="Fumarylacetoacetase_C_sf"/>
</dbReference>
<keyword evidence="6" id="KW-1185">Reference proteome</keyword>
<evidence type="ECO:0000256" key="2">
    <source>
        <dbReference type="ARBA" id="ARBA00022723"/>
    </source>
</evidence>
<dbReference type="Pfam" id="PF10370">
    <property type="entry name" value="Rv2993c-like_N"/>
    <property type="match status" value="1"/>
</dbReference>
<dbReference type="SUPFAM" id="SSF56529">
    <property type="entry name" value="FAH"/>
    <property type="match status" value="1"/>
</dbReference>
<comment type="caution">
    <text evidence="5">The sequence shown here is derived from an EMBL/GenBank/DDBJ whole genome shotgun (WGS) entry which is preliminary data.</text>
</comment>
<sequence length="272" mass="29918">MKWIILSLSILISSVVHSRDNENVRQLVRFEYEQRISYGEIVGQGVQPLSGELFGQLVPKGSVIALKDIKLLLPTEPQKVFAVGMNFASHISSPSDAPPPLFLKLPSSLIASGEIIQLPTDANNVHFEGELVLIIGKQGKNITESEADSYIFGVTVGNDLTERNWQSSDLQWMRSKASDDFGPVGSFITSGIDYNNVLLTTRLNGKVVQQENTKFMIHKPAKVISYLSQYFTLMPGDLIFMGTPGRTKALKNGDHVSVSIDNVGSVENIVKK</sequence>
<feature type="domain" description="Rv2993c-like N-terminal" evidence="4">
    <location>
        <begin position="27"/>
        <end position="74"/>
    </location>
</feature>
<keyword evidence="2" id="KW-0479">Metal-binding</keyword>
<dbReference type="Pfam" id="PF01557">
    <property type="entry name" value="FAA_hydrolase"/>
    <property type="match status" value="1"/>
</dbReference>
<gene>
    <name evidence="5" type="ORF">GCM10007916_34670</name>
</gene>
<feature type="domain" description="Fumarylacetoacetase-like C-terminal" evidence="3">
    <location>
        <begin position="79"/>
        <end position="270"/>
    </location>
</feature>
<proteinExistence type="inferred from homology"/>
<dbReference type="EMBL" id="BSPQ01000021">
    <property type="protein sequence ID" value="GLS92396.1"/>
    <property type="molecule type" value="Genomic_DNA"/>
</dbReference>
<dbReference type="PANTHER" id="PTHR42796">
    <property type="entry name" value="FUMARYLACETOACETATE HYDROLASE DOMAIN-CONTAINING PROTEIN 2A-RELATED"/>
    <property type="match status" value="1"/>
</dbReference>
<protein>
    <recommendedName>
        <fullName evidence="7">DUF2437 domain-containing protein</fullName>
    </recommendedName>
</protein>
<dbReference type="InterPro" id="IPR018833">
    <property type="entry name" value="Rv2993c-like_N"/>
</dbReference>
<organism evidence="5 6">
    <name type="scientific">Psychromonas marina</name>
    <dbReference type="NCBI Taxonomy" id="88364"/>
    <lineage>
        <taxon>Bacteria</taxon>
        <taxon>Pseudomonadati</taxon>
        <taxon>Pseudomonadota</taxon>
        <taxon>Gammaproteobacteria</taxon>
        <taxon>Alteromonadales</taxon>
        <taxon>Psychromonadaceae</taxon>
        <taxon>Psychromonas</taxon>
    </lineage>
</organism>
<evidence type="ECO:0000259" key="4">
    <source>
        <dbReference type="Pfam" id="PF10370"/>
    </source>
</evidence>
<reference evidence="6" key="1">
    <citation type="journal article" date="2019" name="Int. J. Syst. Evol. Microbiol.">
        <title>The Global Catalogue of Microorganisms (GCM) 10K type strain sequencing project: providing services to taxonomists for standard genome sequencing and annotation.</title>
        <authorList>
            <consortium name="The Broad Institute Genomics Platform"/>
            <consortium name="The Broad Institute Genome Sequencing Center for Infectious Disease"/>
            <person name="Wu L."/>
            <person name="Ma J."/>
        </authorList>
    </citation>
    <scope>NUCLEOTIDE SEQUENCE [LARGE SCALE GENOMIC DNA]</scope>
    <source>
        <strain evidence="6">NBRC 103166</strain>
    </source>
</reference>
<dbReference type="RefSeq" id="WP_284205498.1">
    <property type="nucleotide sequence ID" value="NZ_BSPQ01000021.1"/>
</dbReference>
<dbReference type="Proteomes" id="UP001157353">
    <property type="component" value="Unassembled WGS sequence"/>
</dbReference>
<name>A0ABQ6E4T3_9GAMM</name>